<protein>
    <recommendedName>
        <fullName evidence="4">CARDB protein</fullName>
    </recommendedName>
</protein>
<evidence type="ECO:0008006" key="4">
    <source>
        <dbReference type="Google" id="ProtNLM"/>
    </source>
</evidence>
<organism evidence="2 3">
    <name type="scientific">Natrinema salaciae</name>
    <dbReference type="NCBI Taxonomy" id="1186196"/>
    <lineage>
        <taxon>Archaea</taxon>
        <taxon>Methanobacteriati</taxon>
        <taxon>Methanobacteriota</taxon>
        <taxon>Stenosarchaea group</taxon>
        <taxon>Halobacteria</taxon>
        <taxon>Halobacteriales</taxon>
        <taxon>Natrialbaceae</taxon>
        <taxon>Natrinema</taxon>
    </lineage>
</organism>
<accession>A0A1H9GWB4</accession>
<proteinExistence type="predicted"/>
<dbReference type="AlphaFoldDB" id="A0A1H9GWB4"/>
<reference evidence="3" key="1">
    <citation type="submission" date="2016-10" db="EMBL/GenBank/DDBJ databases">
        <authorList>
            <person name="Varghese N."/>
            <person name="Submissions S."/>
        </authorList>
    </citation>
    <scope>NUCLEOTIDE SEQUENCE [LARGE SCALE GENOMIC DNA]</scope>
    <source>
        <strain evidence="3">DSM 25055</strain>
    </source>
</reference>
<dbReference type="EMBL" id="FOFD01000002">
    <property type="protein sequence ID" value="SEQ54412.1"/>
    <property type="molecule type" value="Genomic_DNA"/>
</dbReference>
<feature type="region of interest" description="Disordered" evidence="1">
    <location>
        <begin position="25"/>
        <end position="53"/>
    </location>
</feature>
<sequence>MTPWHRRTVLAIGIAVATGTVLGTVGARTEREDEDRQARDGPTDRAGDDDIELSVSVPESVPYREIADPIEDAADVVITVCNTGTDATSITATLEIGDVDEPVVLEPDAGDHDTVRFGVLPRELGVGAHDWTVTADGKIESGSLTVVDDER</sequence>
<evidence type="ECO:0000313" key="2">
    <source>
        <dbReference type="EMBL" id="SEQ54412.1"/>
    </source>
</evidence>
<name>A0A1H9GWB4_9EURY</name>
<dbReference type="OrthoDB" id="208884at2157"/>
<dbReference type="Proteomes" id="UP000199114">
    <property type="component" value="Unassembled WGS sequence"/>
</dbReference>
<feature type="compositionally biased region" description="Basic and acidic residues" evidence="1">
    <location>
        <begin position="28"/>
        <end position="48"/>
    </location>
</feature>
<keyword evidence="3" id="KW-1185">Reference proteome</keyword>
<dbReference type="RefSeq" id="WP_090617039.1">
    <property type="nucleotide sequence ID" value="NZ_FOFD01000002.1"/>
</dbReference>
<evidence type="ECO:0000313" key="3">
    <source>
        <dbReference type="Proteomes" id="UP000199114"/>
    </source>
</evidence>
<gene>
    <name evidence="2" type="ORF">SAMN04489841_2017</name>
</gene>
<evidence type="ECO:0000256" key="1">
    <source>
        <dbReference type="SAM" id="MobiDB-lite"/>
    </source>
</evidence>